<dbReference type="AlphaFoldDB" id="A0A914WWQ3"/>
<evidence type="ECO:0000313" key="3">
    <source>
        <dbReference type="WBParaSite" id="PSAMB.scaffold56size92332.g1257.t1"/>
    </source>
</evidence>
<protein>
    <submittedName>
        <fullName evidence="3">Uncharacterized protein</fullName>
    </submittedName>
</protein>
<dbReference type="WBParaSite" id="PSAMB.scaffold56size92332.g1257.t1">
    <property type="protein sequence ID" value="PSAMB.scaffold56size92332.g1257.t1"/>
    <property type="gene ID" value="PSAMB.scaffold56size92332.g1257"/>
</dbReference>
<dbReference type="Proteomes" id="UP000887566">
    <property type="component" value="Unplaced"/>
</dbReference>
<feature type="compositionally biased region" description="Basic and acidic residues" evidence="1">
    <location>
        <begin position="146"/>
        <end position="173"/>
    </location>
</feature>
<feature type="compositionally biased region" description="Basic residues" evidence="1">
    <location>
        <begin position="174"/>
        <end position="184"/>
    </location>
</feature>
<reference evidence="3" key="1">
    <citation type="submission" date="2022-11" db="UniProtKB">
        <authorList>
            <consortium name="WormBaseParasite"/>
        </authorList>
    </citation>
    <scope>IDENTIFICATION</scope>
</reference>
<keyword evidence="2" id="KW-1185">Reference proteome</keyword>
<feature type="region of interest" description="Disordered" evidence="1">
    <location>
        <begin position="143"/>
        <end position="184"/>
    </location>
</feature>
<name>A0A914WWQ3_9BILA</name>
<evidence type="ECO:0000256" key="1">
    <source>
        <dbReference type="SAM" id="MobiDB-lite"/>
    </source>
</evidence>
<accession>A0A914WWQ3</accession>
<sequence>MSAVGRSHAHQNQTNCLAWSAAIEATKQPLRLDISEAVTTTPDDIIERAPCRAHASAHDSYSVLSATVAIWIIVERKKGALSTRDAGNCRSCILARAAYKVPPSLRDLQPRGAKTMPIRPTEFPLLAHTAALAAVKALVVSSQPRGRGEERRAQACDRGVKKDCRRSFDDCRRRGSRNRNRPRG</sequence>
<evidence type="ECO:0000313" key="2">
    <source>
        <dbReference type="Proteomes" id="UP000887566"/>
    </source>
</evidence>
<organism evidence="2 3">
    <name type="scientific">Plectus sambesii</name>
    <dbReference type="NCBI Taxonomy" id="2011161"/>
    <lineage>
        <taxon>Eukaryota</taxon>
        <taxon>Metazoa</taxon>
        <taxon>Ecdysozoa</taxon>
        <taxon>Nematoda</taxon>
        <taxon>Chromadorea</taxon>
        <taxon>Plectida</taxon>
        <taxon>Plectina</taxon>
        <taxon>Plectoidea</taxon>
        <taxon>Plectidae</taxon>
        <taxon>Plectus</taxon>
    </lineage>
</organism>
<proteinExistence type="predicted"/>